<dbReference type="InterPro" id="IPR027417">
    <property type="entry name" value="P-loop_NTPase"/>
</dbReference>
<gene>
    <name evidence="10" type="ORF">GA0061102_102855</name>
</gene>
<protein>
    <submittedName>
        <fullName evidence="10">ABC-type transport system involved in cytochrome bd biosynthesis, fused ATPase and permease components</fullName>
    </submittedName>
</protein>
<dbReference type="InterPro" id="IPR039421">
    <property type="entry name" value="Type_1_exporter"/>
</dbReference>
<comment type="subcellular location">
    <subcellularLocation>
        <location evidence="1">Cell membrane</location>
        <topology evidence="1">Multi-pass membrane protein</topology>
    </subcellularLocation>
</comment>
<keyword evidence="11" id="KW-1185">Reference proteome</keyword>
<dbReference type="RefSeq" id="WP_092852827.1">
    <property type="nucleotide sequence ID" value="NZ_FMAH01000028.1"/>
</dbReference>
<feature type="transmembrane region" description="Helical" evidence="8">
    <location>
        <begin position="142"/>
        <end position="170"/>
    </location>
</feature>
<dbReference type="PANTHER" id="PTHR24221:SF654">
    <property type="entry name" value="ATP-BINDING CASSETTE SUB-FAMILY B MEMBER 6"/>
    <property type="match status" value="1"/>
</dbReference>
<dbReference type="SMART" id="SM00382">
    <property type="entry name" value="AAA"/>
    <property type="match status" value="1"/>
</dbReference>
<dbReference type="GO" id="GO:0016887">
    <property type="term" value="F:ATP hydrolysis activity"/>
    <property type="evidence" value="ECO:0007669"/>
    <property type="project" value="InterPro"/>
</dbReference>
<dbReference type="GO" id="GO:0005524">
    <property type="term" value="F:ATP binding"/>
    <property type="evidence" value="ECO:0007669"/>
    <property type="project" value="UniProtKB-KW"/>
</dbReference>
<reference evidence="11" key="1">
    <citation type="submission" date="2016-08" db="EMBL/GenBank/DDBJ databases">
        <authorList>
            <person name="Varghese N."/>
            <person name="Submissions Spin"/>
        </authorList>
    </citation>
    <scope>NUCLEOTIDE SEQUENCE [LARGE SCALE GENOMIC DNA]</scope>
    <source>
        <strain evidence="11">HAMBI 2971</strain>
    </source>
</reference>
<comment type="similarity">
    <text evidence="2">Belongs to the ABC transporter superfamily.</text>
</comment>
<dbReference type="SUPFAM" id="SSF52540">
    <property type="entry name" value="P-loop containing nucleoside triphosphate hydrolases"/>
    <property type="match status" value="1"/>
</dbReference>
<dbReference type="InterPro" id="IPR003593">
    <property type="entry name" value="AAA+_ATPase"/>
</dbReference>
<dbReference type="PANTHER" id="PTHR24221">
    <property type="entry name" value="ATP-BINDING CASSETTE SUB-FAMILY B"/>
    <property type="match status" value="1"/>
</dbReference>
<dbReference type="Gene3D" id="1.20.1560.10">
    <property type="entry name" value="ABC transporter type 1, transmembrane domain"/>
    <property type="match status" value="1"/>
</dbReference>
<dbReference type="PROSITE" id="PS50893">
    <property type="entry name" value="ABC_TRANSPORTER_2"/>
    <property type="match status" value="1"/>
</dbReference>
<dbReference type="GO" id="GO:0034040">
    <property type="term" value="F:ATPase-coupled lipid transmembrane transporter activity"/>
    <property type="evidence" value="ECO:0007669"/>
    <property type="project" value="TreeGrafter"/>
</dbReference>
<dbReference type="SUPFAM" id="SSF90123">
    <property type="entry name" value="ABC transporter transmembrane region"/>
    <property type="match status" value="1"/>
</dbReference>
<dbReference type="Proteomes" id="UP000199435">
    <property type="component" value="Unassembled WGS sequence"/>
</dbReference>
<evidence type="ECO:0000256" key="6">
    <source>
        <dbReference type="ARBA" id="ARBA00022989"/>
    </source>
</evidence>
<keyword evidence="7 8" id="KW-0472">Membrane</keyword>
<dbReference type="GO" id="GO:0005886">
    <property type="term" value="C:plasma membrane"/>
    <property type="evidence" value="ECO:0007669"/>
    <property type="project" value="UniProtKB-SubCell"/>
</dbReference>
<organism evidence="10 11">
    <name type="scientific">Rhizobium miluonense</name>
    <dbReference type="NCBI Taxonomy" id="411945"/>
    <lineage>
        <taxon>Bacteria</taxon>
        <taxon>Pseudomonadati</taxon>
        <taxon>Pseudomonadota</taxon>
        <taxon>Alphaproteobacteria</taxon>
        <taxon>Hyphomicrobiales</taxon>
        <taxon>Rhizobiaceae</taxon>
        <taxon>Rhizobium/Agrobacterium group</taxon>
        <taxon>Rhizobium</taxon>
    </lineage>
</organism>
<name>A0A1C3WF29_9HYPH</name>
<evidence type="ECO:0000313" key="11">
    <source>
        <dbReference type="Proteomes" id="UP000199435"/>
    </source>
</evidence>
<dbReference type="PROSITE" id="PS00211">
    <property type="entry name" value="ABC_TRANSPORTER_1"/>
    <property type="match status" value="1"/>
</dbReference>
<keyword evidence="6 8" id="KW-1133">Transmembrane helix</keyword>
<dbReference type="Pfam" id="PF00005">
    <property type="entry name" value="ABC_tran"/>
    <property type="match status" value="1"/>
</dbReference>
<evidence type="ECO:0000256" key="4">
    <source>
        <dbReference type="ARBA" id="ARBA00022741"/>
    </source>
</evidence>
<dbReference type="EMBL" id="FMAH01000028">
    <property type="protein sequence ID" value="SCB38581.1"/>
    <property type="molecule type" value="Genomic_DNA"/>
</dbReference>
<dbReference type="OrthoDB" id="5288404at2"/>
<feature type="domain" description="ABC transporter" evidence="9">
    <location>
        <begin position="332"/>
        <end position="529"/>
    </location>
</feature>
<feature type="transmembrane region" description="Helical" evidence="8">
    <location>
        <begin position="246"/>
        <end position="267"/>
    </location>
</feature>
<evidence type="ECO:0000256" key="8">
    <source>
        <dbReference type="SAM" id="Phobius"/>
    </source>
</evidence>
<sequence>MMSEPLSANKKHWRRATLLSCCAVCCGILLGGVSAWFLGAVATAGLTAAAATFNFHVPSAFIRLFAIGRTAARYGERLIGHKAALGDQVRRRVDLFASMAAAPAVRSAGWQLGDEARLADYLDDVDDVDYARLRARLPLLTMAAGLAVLLVCSAIIAPLSLLPIVSVLLVGAMIGRRLAKAGAVVWTKTRLQRRDGAERLGAAMASTISLRAERLWDEECRSAMDAFSKADGLVFALRRLQSGFDALASLAGPIAGISVVAAAWLAGDRGEMMLLPIALGFAWLALGEAMNGASRILVANLRRDAAWAEISRWKRDAEPPSVCSRRETPLELRHRHLQRISPSGAPIGIQPIALCLRPGFPTVLVGTSGSGKSSLLKQIAGWIGEDTFEGTEAGLSAPQRQALTTLVLHDAAILDDTVRGNLFDPEGSDTMMWQALAAVELDERIRSAGGLDAWIRQDMLSLGEAQRLNLARAFLTHMPVVLLDEPTEHLDTAQGQRILARLADHLSNRIIVISTHRPIRLHDSTILEL</sequence>
<evidence type="ECO:0000256" key="3">
    <source>
        <dbReference type="ARBA" id="ARBA00022692"/>
    </source>
</evidence>
<proteinExistence type="inferred from homology"/>
<dbReference type="InterPro" id="IPR003439">
    <property type="entry name" value="ABC_transporter-like_ATP-bd"/>
</dbReference>
<keyword evidence="3 8" id="KW-0812">Transmembrane</keyword>
<accession>A0A1C3WF29</accession>
<evidence type="ECO:0000259" key="9">
    <source>
        <dbReference type="PROSITE" id="PS50893"/>
    </source>
</evidence>
<dbReference type="STRING" id="411945.GA0061102_102855"/>
<dbReference type="AlphaFoldDB" id="A0A1C3WF29"/>
<evidence type="ECO:0000256" key="1">
    <source>
        <dbReference type="ARBA" id="ARBA00004651"/>
    </source>
</evidence>
<evidence type="ECO:0000313" key="10">
    <source>
        <dbReference type="EMBL" id="SCB38581.1"/>
    </source>
</evidence>
<dbReference type="InterPro" id="IPR017871">
    <property type="entry name" value="ABC_transporter-like_CS"/>
</dbReference>
<evidence type="ECO:0000256" key="5">
    <source>
        <dbReference type="ARBA" id="ARBA00022840"/>
    </source>
</evidence>
<dbReference type="Gene3D" id="3.40.50.300">
    <property type="entry name" value="P-loop containing nucleotide triphosphate hydrolases"/>
    <property type="match status" value="1"/>
</dbReference>
<keyword evidence="5" id="KW-0067">ATP-binding</keyword>
<evidence type="ECO:0000256" key="7">
    <source>
        <dbReference type="ARBA" id="ARBA00023136"/>
    </source>
</evidence>
<evidence type="ECO:0000256" key="2">
    <source>
        <dbReference type="ARBA" id="ARBA00005417"/>
    </source>
</evidence>
<keyword evidence="4" id="KW-0547">Nucleotide-binding</keyword>
<dbReference type="InterPro" id="IPR036640">
    <property type="entry name" value="ABC1_TM_sf"/>
</dbReference>